<accession>A0A9D4NE05</accession>
<dbReference type="Proteomes" id="UP000828390">
    <property type="component" value="Unassembled WGS sequence"/>
</dbReference>
<name>A0A9D4NE05_DREPO</name>
<evidence type="ECO:0000256" key="1">
    <source>
        <dbReference type="SAM" id="MobiDB-lite"/>
    </source>
</evidence>
<evidence type="ECO:0000313" key="2">
    <source>
        <dbReference type="EMBL" id="KAH3892926.1"/>
    </source>
</evidence>
<feature type="region of interest" description="Disordered" evidence="1">
    <location>
        <begin position="1"/>
        <end position="90"/>
    </location>
</feature>
<sequence length="128" mass="14420">MYYDDDSDVEVEEIEEEVSNDLDMPSPRKEFPGDSPVEEFQEDSPTMNVLNKAPERDSSERKFHVEYPQRESPVGRFQNGGQDGEFSSDDDIENAVMPATREEQVKETVVVAQSTSRVMAATSLPASR</sequence>
<protein>
    <submittedName>
        <fullName evidence="2">Uncharacterized protein</fullName>
    </submittedName>
</protein>
<comment type="caution">
    <text evidence="2">The sequence shown here is derived from an EMBL/GenBank/DDBJ whole genome shotgun (WGS) entry which is preliminary data.</text>
</comment>
<dbReference type="AlphaFoldDB" id="A0A9D4NE05"/>
<reference evidence="2" key="1">
    <citation type="journal article" date="2019" name="bioRxiv">
        <title>The Genome of the Zebra Mussel, Dreissena polymorpha: A Resource for Invasive Species Research.</title>
        <authorList>
            <person name="McCartney M.A."/>
            <person name="Auch B."/>
            <person name="Kono T."/>
            <person name="Mallez S."/>
            <person name="Zhang Y."/>
            <person name="Obille A."/>
            <person name="Becker A."/>
            <person name="Abrahante J.E."/>
            <person name="Garbe J."/>
            <person name="Badalamenti J.P."/>
            <person name="Herman A."/>
            <person name="Mangelson H."/>
            <person name="Liachko I."/>
            <person name="Sullivan S."/>
            <person name="Sone E.D."/>
            <person name="Koren S."/>
            <person name="Silverstein K.A.T."/>
            <person name="Beckman K.B."/>
            <person name="Gohl D.M."/>
        </authorList>
    </citation>
    <scope>NUCLEOTIDE SEQUENCE</scope>
    <source>
        <strain evidence="2">Duluth1</strain>
        <tissue evidence="2">Whole animal</tissue>
    </source>
</reference>
<proteinExistence type="predicted"/>
<feature type="compositionally biased region" description="Acidic residues" evidence="1">
    <location>
        <begin position="1"/>
        <end position="20"/>
    </location>
</feature>
<dbReference type="EMBL" id="JAIWYP010000001">
    <property type="protein sequence ID" value="KAH3892926.1"/>
    <property type="molecule type" value="Genomic_DNA"/>
</dbReference>
<keyword evidence="3" id="KW-1185">Reference proteome</keyword>
<gene>
    <name evidence="2" type="ORF">DPMN_017062</name>
</gene>
<feature type="compositionally biased region" description="Basic and acidic residues" evidence="1">
    <location>
        <begin position="53"/>
        <end position="69"/>
    </location>
</feature>
<evidence type="ECO:0000313" key="3">
    <source>
        <dbReference type="Proteomes" id="UP000828390"/>
    </source>
</evidence>
<organism evidence="2 3">
    <name type="scientific">Dreissena polymorpha</name>
    <name type="common">Zebra mussel</name>
    <name type="synonym">Mytilus polymorpha</name>
    <dbReference type="NCBI Taxonomy" id="45954"/>
    <lineage>
        <taxon>Eukaryota</taxon>
        <taxon>Metazoa</taxon>
        <taxon>Spiralia</taxon>
        <taxon>Lophotrochozoa</taxon>
        <taxon>Mollusca</taxon>
        <taxon>Bivalvia</taxon>
        <taxon>Autobranchia</taxon>
        <taxon>Heteroconchia</taxon>
        <taxon>Euheterodonta</taxon>
        <taxon>Imparidentia</taxon>
        <taxon>Neoheterodontei</taxon>
        <taxon>Myida</taxon>
        <taxon>Dreissenoidea</taxon>
        <taxon>Dreissenidae</taxon>
        <taxon>Dreissena</taxon>
    </lineage>
</organism>
<reference evidence="2" key="2">
    <citation type="submission" date="2020-11" db="EMBL/GenBank/DDBJ databases">
        <authorList>
            <person name="McCartney M.A."/>
            <person name="Auch B."/>
            <person name="Kono T."/>
            <person name="Mallez S."/>
            <person name="Becker A."/>
            <person name="Gohl D.M."/>
            <person name="Silverstein K.A.T."/>
            <person name="Koren S."/>
            <person name="Bechman K.B."/>
            <person name="Herman A."/>
            <person name="Abrahante J.E."/>
            <person name="Garbe J."/>
        </authorList>
    </citation>
    <scope>NUCLEOTIDE SEQUENCE</scope>
    <source>
        <strain evidence="2">Duluth1</strain>
        <tissue evidence="2">Whole animal</tissue>
    </source>
</reference>